<dbReference type="PROSITE" id="PS00105">
    <property type="entry name" value="AA_TRANSFER_CLASS_1"/>
    <property type="match status" value="1"/>
</dbReference>
<proteinExistence type="inferred from homology"/>
<comment type="caution">
    <text evidence="5">The sequence shown here is derived from an EMBL/GenBank/DDBJ whole genome shotgun (WGS) entry which is preliminary data.</text>
</comment>
<dbReference type="GO" id="GO:0030170">
    <property type="term" value="F:pyridoxal phosphate binding"/>
    <property type="evidence" value="ECO:0007669"/>
    <property type="project" value="InterPro"/>
</dbReference>
<keyword evidence="2" id="KW-0663">Pyridoxal phosphate</keyword>
<dbReference type="Proteomes" id="UP000320813">
    <property type="component" value="Unassembled WGS sequence"/>
</dbReference>
<comment type="cofactor">
    <cofactor evidence="1 3">
        <name>pyridoxal 5'-phosphate</name>
        <dbReference type="ChEBI" id="CHEBI:597326"/>
    </cofactor>
</comment>
<protein>
    <recommendedName>
        <fullName evidence="3">Aminotransferase</fullName>
        <ecNumber evidence="3">2.6.1.-</ecNumber>
    </recommendedName>
</protein>
<dbReference type="SUPFAM" id="SSF53383">
    <property type="entry name" value="PLP-dependent transferases"/>
    <property type="match status" value="1"/>
</dbReference>
<organism evidence="5 6">
    <name type="scientific">Candidatus Acidulodesulfobacterium ferriphilum</name>
    <dbReference type="NCBI Taxonomy" id="2597223"/>
    <lineage>
        <taxon>Bacteria</taxon>
        <taxon>Deltaproteobacteria</taxon>
        <taxon>Candidatus Acidulodesulfobacterales</taxon>
        <taxon>Candidatus Acidulodesulfobacterium</taxon>
    </lineage>
</organism>
<dbReference type="InterPro" id="IPR015422">
    <property type="entry name" value="PyrdxlP-dep_Trfase_small"/>
</dbReference>
<dbReference type="EC" id="2.6.1.-" evidence="3"/>
<keyword evidence="3 5" id="KW-0808">Transferase</keyword>
<evidence type="ECO:0000259" key="4">
    <source>
        <dbReference type="Pfam" id="PF00155"/>
    </source>
</evidence>
<dbReference type="AlphaFoldDB" id="A0A519B9S4"/>
<dbReference type="CDD" id="cd00609">
    <property type="entry name" value="AAT_like"/>
    <property type="match status" value="1"/>
</dbReference>
<evidence type="ECO:0000256" key="1">
    <source>
        <dbReference type="ARBA" id="ARBA00001933"/>
    </source>
</evidence>
<dbReference type="EMBL" id="SGBD01000004">
    <property type="protein sequence ID" value="RZD14027.1"/>
    <property type="molecule type" value="Genomic_DNA"/>
</dbReference>
<evidence type="ECO:0000256" key="3">
    <source>
        <dbReference type="RuleBase" id="RU000481"/>
    </source>
</evidence>
<dbReference type="Gene3D" id="3.90.1150.10">
    <property type="entry name" value="Aspartate Aminotransferase, domain 1"/>
    <property type="match status" value="1"/>
</dbReference>
<keyword evidence="3 5" id="KW-0032">Aminotransferase</keyword>
<name>A0A519B9S4_9DELT</name>
<evidence type="ECO:0000313" key="5">
    <source>
        <dbReference type="EMBL" id="RZD14027.1"/>
    </source>
</evidence>
<dbReference type="PANTHER" id="PTHR42885:SF1">
    <property type="entry name" value="THREONINE-PHOSPHATE DECARBOXYLASE"/>
    <property type="match status" value="1"/>
</dbReference>
<evidence type="ECO:0000313" key="6">
    <source>
        <dbReference type="Proteomes" id="UP000320813"/>
    </source>
</evidence>
<dbReference type="PANTHER" id="PTHR42885">
    <property type="entry name" value="HISTIDINOL-PHOSPHATE AMINOTRANSFERASE-RELATED"/>
    <property type="match status" value="1"/>
</dbReference>
<dbReference type="Pfam" id="PF00155">
    <property type="entry name" value="Aminotran_1_2"/>
    <property type="match status" value="1"/>
</dbReference>
<feature type="domain" description="Aminotransferase class I/classII large" evidence="4">
    <location>
        <begin position="48"/>
        <end position="385"/>
    </location>
</feature>
<reference evidence="5 6" key="1">
    <citation type="submission" date="2019-01" db="EMBL/GenBank/DDBJ databases">
        <title>Insights into ecological role of a new deltaproteobacterial order Candidatus Sinidesulfobacterales (Sva0485) by metagenomics and metatranscriptomics.</title>
        <authorList>
            <person name="Tan S."/>
            <person name="Liu J."/>
            <person name="Fang Y."/>
            <person name="Hedlund B.P."/>
            <person name="Lian Z.H."/>
            <person name="Huang L.Y."/>
            <person name="Li J.T."/>
            <person name="Huang L.N."/>
            <person name="Li W.J."/>
            <person name="Jiang H.C."/>
            <person name="Dong H.L."/>
            <person name="Shu W.S."/>
        </authorList>
    </citation>
    <scope>NUCLEOTIDE SEQUENCE [LARGE SCALE GENOMIC DNA]</scope>
    <source>
        <strain evidence="5">AP3</strain>
    </source>
</reference>
<dbReference type="InterPro" id="IPR004838">
    <property type="entry name" value="NHTrfase_class1_PyrdxlP-BS"/>
</dbReference>
<dbReference type="InterPro" id="IPR015421">
    <property type="entry name" value="PyrdxlP-dep_Trfase_major"/>
</dbReference>
<dbReference type="InterPro" id="IPR015424">
    <property type="entry name" value="PyrdxlP-dep_Trfase"/>
</dbReference>
<dbReference type="Gene3D" id="3.40.640.10">
    <property type="entry name" value="Type I PLP-dependent aspartate aminotransferase-like (Major domain)"/>
    <property type="match status" value="1"/>
</dbReference>
<comment type="similarity">
    <text evidence="3">Belongs to the class-I pyridoxal-phosphate-dependent aminotransferase family.</text>
</comment>
<evidence type="ECO:0000256" key="2">
    <source>
        <dbReference type="ARBA" id="ARBA00022898"/>
    </source>
</evidence>
<sequence length="393" mass="44592">MESKIEICQNHGLTKNLYSCHGGNILSYTKDLYGGINNAGSFNPSRLKIIDFSAGINPFGLSKNAVKIIKNYRLTKFFVENYPESYPETLTDALSIYHNISKDLLFLGAGATDLIFNITQVIKPETVLIVEPSFYEYERAAISVKSSLIHINTYPADNFRLLKKSYLNLLKNIGKINKNDMVFIASPSNPAGAVTTLDSIKEILNLLKKKDAFLVLDESFMDFCEKFSAKRLTRKYNNLIIIRSLTKFFAMPGERLGYIIANNELIDKFFDNIIPWKITGLGTAIAISSLNDGDYIINTAQKLENIKYNLHGRLKAFNAFEIIPGEANFFLIRIKSKKFNGLDLKNYLLKSGILIRYCGNYHGLDDKYFRIAVRKKLENDYLIGKLKEFALSL</sequence>
<dbReference type="InterPro" id="IPR004839">
    <property type="entry name" value="Aminotransferase_I/II_large"/>
</dbReference>
<dbReference type="GO" id="GO:0008483">
    <property type="term" value="F:transaminase activity"/>
    <property type="evidence" value="ECO:0007669"/>
    <property type="project" value="UniProtKB-KW"/>
</dbReference>
<gene>
    <name evidence="5" type="ORF">EVJ47_07270</name>
</gene>
<accession>A0A519B9S4</accession>